<dbReference type="Pfam" id="PF01844">
    <property type="entry name" value="HNH"/>
    <property type="match status" value="1"/>
</dbReference>
<dbReference type="EMBL" id="NWBP01000033">
    <property type="protein sequence ID" value="PCC82160.1"/>
    <property type="molecule type" value="Genomic_DNA"/>
</dbReference>
<gene>
    <name evidence="2" type="ORF">COM45_10675</name>
</gene>
<organism evidence="2 3">
    <name type="scientific">Corynebacterium accolens</name>
    <dbReference type="NCBI Taxonomy" id="38284"/>
    <lineage>
        <taxon>Bacteria</taxon>
        <taxon>Bacillati</taxon>
        <taxon>Actinomycetota</taxon>
        <taxon>Actinomycetes</taxon>
        <taxon>Mycobacteriales</taxon>
        <taxon>Corynebacteriaceae</taxon>
        <taxon>Corynebacterium</taxon>
    </lineage>
</organism>
<dbReference type="CDD" id="cd00085">
    <property type="entry name" value="HNHc"/>
    <property type="match status" value="1"/>
</dbReference>
<feature type="domain" description="HNH nuclease" evidence="1">
    <location>
        <begin position="261"/>
        <end position="314"/>
    </location>
</feature>
<sequence>MTSLQTFLAAIRPGMDIVAGCAGLSEKALISAGAPDKTAQQLLALYDVYFGRTAFTRRQRDSVAAAQRLGHSLPTIEVIERYAMRAKTQRAAWQMREELCNTKADTLAMEQLAKKKLKALNSEREPEQGVKLYRRKDKPWTLAITGPSTLIADMHAAIDPASPLESLENLFFPAAKDSTRVSSATGERPRVHTNVIVQLPALAKILQGDGEEISLQMTNGAVMSGAEFVRRALDSCLDFATLVHPHEGPVNLYRTKRFANHKQRLMAGAENPTCAWPGCNHPADTSQVHHLNAWSQGGPTNMANLATLCHYHNGVNEDDPNAPPLRGRLARVDGKVRWQRG</sequence>
<evidence type="ECO:0000313" key="2">
    <source>
        <dbReference type="EMBL" id="PCC82160.1"/>
    </source>
</evidence>
<dbReference type="GO" id="GO:0008270">
    <property type="term" value="F:zinc ion binding"/>
    <property type="evidence" value="ECO:0007669"/>
    <property type="project" value="InterPro"/>
</dbReference>
<dbReference type="Gene3D" id="1.10.30.50">
    <property type="match status" value="1"/>
</dbReference>
<dbReference type="SMART" id="SM00507">
    <property type="entry name" value="HNHc"/>
    <property type="match status" value="1"/>
</dbReference>
<evidence type="ECO:0000313" key="3">
    <source>
        <dbReference type="Proteomes" id="UP000218690"/>
    </source>
</evidence>
<accession>A0A2A4AIP1</accession>
<dbReference type="GO" id="GO:0004519">
    <property type="term" value="F:endonuclease activity"/>
    <property type="evidence" value="ECO:0007669"/>
    <property type="project" value="UniProtKB-KW"/>
</dbReference>
<keyword evidence="2" id="KW-0255">Endonuclease</keyword>
<comment type="caution">
    <text evidence="2">The sequence shown here is derived from an EMBL/GenBank/DDBJ whole genome shotgun (WGS) entry which is preliminary data.</text>
</comment>
<dbReference type="Proteomes" id="UP000218690">
    <property type="component" value="Unassembled WGS sequence"/>
</dbReference>
<protein>
    <submittedName>
        <fullName evidence="2">HNH endonuclease</fullName>
    </submittedName>
</protein>
<dbReference type="InterPro" id="IPR002711">
    <property type="entry name" value="HNH"/>
</dbReference>
<proteinExistence type="predicted"/>
<reference evidence="2 3" key="1">
    <citation type="submission" date="2017-09" db="EMBL/GenBank/DDBJ databases">
        <title>Draft Genome Sequence of Corynebacterium accolens AH4003.</title>
        <authorList>
            <person name="Chen Y."/>
            <person name="Oosthuysen W.F."/>
            <person name="Kelley S."/>
            <person name="Horswill A."/>
        </authorList>
    </citation>
    <scope>NUCLEOTIDE SEQUENCE [LARGE SCALE GENOMIC DNA]</scope>
    <source>
        <strain evidence="2 3">AH4003</strain>
    </source>
</reference>
<keyword evidence="2" id="KW-0540">Nuclease</keyword>
<dbReference type="InterPro" id="IPR003615">
    <property type="entry name" value="HNH_nuc"/>
</dbReference>
<dbReference type="GO" id="GO:0003676">
    <property type="term" value="F:nucleic acid binding"/>
    <property type="evidence" value="ECO:0007669"/>
    <property type="project" value="InterPro"/>
</dbReference>
<dbReference type="AlphaFoldDB" id="A0A2A4AIP1"/>
<name>A0A2A4AIP1_9CORY</name>
<evidence type="ECO:0000259" key="1">
    <source>
        <dbReference type="SMART" id="SM00507"/>
    </source>
</evidence>
<keyword evidence="2" id="KW-0378">Hydrolase</keyword>